<reference evidence="2 3" key="1">
    <citation type="submission" date="2018-07" db="EMBL/GenBank/DDBJ databases">
        <title>High-quality-draft genome sequence of Gaiella occulta.</title>
        <authorList>
            <person name="Severino R."/>
            <person name="Froufe H.J.C."/>
            <person name="Rainey F.A."/>
            <person name="Barroso C."/>
            <person name="Albuquerque L."/>
            <person name="Lobo-Da-Cunha A."/>
            <person name="Da Costa M.S."/>
            <person name="Egas C."/>
        </authorList>
    </citation>
    <scope>NUCLEOTIDE SEQUENCE [LARGE SCALE GENOMIC DNA]</scope>
    <source>
        <strain evidence="2 3">F2-233</strain>
    </source>
</reference>
<comment type="caution">
    <text evidence="2">The sequence shown here is derived from an EMBL/GenBank/DDBJ whole genome shotgun (WGS) entry which is preliminary data.</text>
</comment>
<dbReference type="Proteomes" id="UP000254134">
    <property type="component" value="Unassembled WGS sequence"/>
</dbReference>
<feature type="region of interest" description="Disordered" evidence="1">
    <location>
        <begin position="154"/>
        <end position="197"/>
    </location>
</feature>
<accession>A0A7M2Z0C1</accession>
<dbReference type="OrthoDB" id="5184682at2"/>
<evidence type="ECO:0000313" key="3">
    <source>
        <dbReference type="Proteomes" id="UP000254134"/>
    </source>
</evidence>
<evidence type="ECO:0000313" key="2">
    <source>
        <dbReference type="EMBL" id="RDI75856.1"/>
    </source>
</evidence>
<dbReference type="EMBL" id="QQZY01000001">
    <property type="protein sequence ID" value="RDI75856.1"/>
    <property type="molecule type" value="Genomic_DNA"/>
</dbReference>
<dbReference type="InterPro" id="IPR014729">
    <property type="entry name" value="Rossmann-like_a/b/a_fold"/>
</dbReference>
<keyword evidence="3" id="KW-1185">Reference proteome</keyword>
<dbReference type="SUPFAM" id="SSF52402">
    <property type="entry name" value="Adenine nucleotide alpha hydrolases-like"/>
    <property type="match status" value="1"/>
</dbReference>
<dbReference type="AlphaFoldDB" id="A0A7M2Z0C1"/>
<organism evidence="2 3">
    <name type="scientific">Gaiella occulta</name>
    <dbReference type="NCBI Taxonomy" id="1002870"/>
    <lineage>
        <taxon>Bacteria</taxon>
        <taxon>Bacillati</taxon>
        <taxon>Actinomycetota</taxon>
        <taxon>Thermoleophilia</taxon>
        <taxon>Gaiellales</taxon>
        <taxon>Gaiellaceae</taxon>
        <taxon>Gaiella</taxon>
    </lineage>
</organism>
<name>A0A7M2Z0C1_9ACTN</name>
<reference evidence="3" key="2">
    <citation type="journal article" date="2019" name="MicrobiologyOpen">
        <title>High-quality draft genome sequence of Gaiella occulta isolated from a 150 meter deep mineral water borehole and comparison with the genome sequences of other deep-branching lineages of the phylum Actinobacteria.</title>
        <authorList>
            <person name="Severino R."/>
            <person name="Froufe H.J.C."/>
            <person name="Barroso C."/>
            <person name="Albuquerque L."/>
            <person name="Lobo-da-Cunha A."/>
            <person name="da Costa M.S."/>
            <person name="Egas C."/>
        </authorList>
    </citation>
    <scope>NUCLEOTIDE SEQUENCE [LARGE SCALE GENOMIC DNA]</scope>
    <source>
        <strain evidence="3">F2-233</strain>
    </source>
</reference>
<evidence type="ECO:0000256" key="1">
    <source>
        <dbReference type="SAM" id="MobiDB-lite"/>
    </source>
</evidence>
<dbReference type="Gene3D" id="3.40.50.620">
    <property type="entry name" value="HUPs"/>
    <property type="match status" value="1"/>
</dbReference>
<sequence>MNTHPVPDCPPSPREPLRRILLVATEVPGDLAFRARAYGLADGRASEVLVLCPPLVRFLQRWTSDVLPARAAATRTLERTLAAVRELGLDAHGRIGDDDPRQALDDALREFAADELVLVTGSDPRHRRLEQRLVRFAYRRVALPITHIRYRARTDADRDSGSKRPPGHDQAVIDRRVGTGRAPSEEPSRALVAARPHSSDEDRLVARVAWEHARGRSLAEILGDPVIRARCTDRNCFALLERPDLIRALARSHGSRRANPSHDSC</sequence>
<protein>
    <recommendedName>
        <fullName evidence="4">Universal stress protein family</fullName>
    </recommendedName>
</protein>
<evidence type="ECO:0008006" key="4">
    <source>
        <dbReference type="Google" id="ProtNLM"/>
    </source>
</evidence>
<dbReference type="RefSeq" id="WP_114794737.1">
    <property type="nucleotide sequence ID" value="NZ_QQZY01000001.1"/>
</dbReference>
<gene>
    <name evidence="2" type="ORF">Gocc_0275</name>
</gene>
<proteinExistence type="predicted"/>
<feature type="compositionally biased region" description="Basic and acidic residues" evidence="1">
    <location>
        <begin position="171"/>
        <end position="188"/>
    </location>
</feature>